<dbReference type="OrthoDB" id="1904574at2759"/>
<evidence type="ECO:0000313" key="8">
    <source>
        <dbReference type="Proteomes" id="UP000447434"/>
    </source>
</evidence>
<sequence>MAALVDKTVLSWFMLVTIFVTFQMMNGVESGFFPKAQVGIINTLPVQLDFHCKDKTRDDGFHTLPPGQTYHFEFKIEFLFKRTQWFCQFNWYRKRQESHYFDIYVQTRDNSSNADWKITTTGACKIVNPTTGNIFCYPWNELQGRKKLLISNTTTEQESPLS</sequence>
<keyword evidence="5" id="KW-0732">Signal</keyword>
<name>A0A6A5NBU9_LUPAL</name>
<dbReference type="AlphaFoldDB" id="A0A6A5NBU9"/>
<keyword evidence="8" id="KW-1185">Reference proteome</keyword>
<gene>
    <name evidence="7" type="ORF">Lalb_Chr06g0174201</name>
</gene>
<keyword evidence="3 6" id="KW-0713">Self-incompatibility</keyword>
<evidence type="ECO:0000256" key="5">
    <source>
        <dbReference type="ARBA" id="ARBA00022729"/>
    </source>
</evidence>
<evidence type="ECO:0000256" key="2">
    <source>
        <dbReference type="ARBA" id="ARBA00005581"/>
    </source>
</evidence>
<evidence type="ECO:0000313" key="7">
    <source>
        <dbReference type="EMBL" id="KAE9612543.1"/>
    </source>
</evidence>
<dbReference type="Pfam" id="PF05938">
    <property type="entry name" value="Self-incomp_S1"/>
    <property type="match status" value="1"/>
</dbReference>
<comment type="similarity">
    <text evidence="2 6">Belongs to the plant self-incompatibility (S1) protein family.</text>
</comment>
<protein>
    <recommendedName>
        <fullName evidence="6">S-protein homolog</fullName>
    </recommendedName>
</protein>
<dbReference type="Proteomes" id="UP000447434">
    <property type="component" value="Chromosome 6"/>
</dbReference>
<accession>A0A6A5NBU9</accession>
<reference evidence="8" key="1">
    <citation type="journal article" date="2020" name="Nat. Commun.">
        <title>Genome sequence of the cluster root forming white lupin.</title>
        <authorList>
            <person name="Hufnagel B."/>
            <person name="Marques A."/>
            <person name="Soriano A."/>
            <person name="Marques L."/>
            <person name="Divol F."/>
            <person name="Doumas P."/>
            <person name="Sallet E."/>
            <person name="Mancinotti D."/>
            <person name="Carrere S."/>
            <person name="Marande W."/>
            <person name="Arribat S."/>
            <person name="Keller J."/>
            <person name="Huneau C."/>
            <person name="Blein T."/>
            <person name="Aime D."/>
            <person name="Laguerre M."/>
            <person name="Taylor J."/>
            <person name="Schubert V."/>
            <person name="Nelson M."/>
            <person name="Geu-Flores F."/>
            <person name="Crespi M."/>
            <person name="Gallardo-Guerrero K."/>
            <person name="Delaux P.-M."/>
            <person name="Salse J."/>
            <person name="Berges H."/>
            <person name="Guyot R."/>
            <person name="Gouzy J."/>
            <person name="Peret B."/>
        </authorList>
    </citation>
    <scope>NUCLEOTIDE SEQUENCE [LARGE SCALE GENOMIC DNA]</scope>
    <source>
        <strain evidence="8">cv. Amiga</strain>
    </source>
</reference>
<evidence type="ECO:0000256" key="3">
    <source>
        <dbReference type="ARBA" id="ARBA00022471"/>
    </source>
</evidence>
<proteinExistence type="inferred from homology"/>
<comment type="subcellular location">
    <subcellularLocation>
        <location evidence="1 6">Secreted</location>
    </subcellularLocation>
</comment>
<comment type="caution">
    <text evidence="7">The sequence shown here is derived from an EMBL/GenBank/DDBJ whole genome shotgun (WGS) entry which is preliminary data.</text>
</comment>
<evidence type="ECO:0000256" key="6">
    <source>
        <dbReference type="RuleBase" id="RU367044"/>
    </source>
</evidence>
<dbReference type="PANTHER" id="PTHR31232:SF43">
    <property type="entry name" value="S-PROTEIN HOMOLOG 29-RELATED"/>
    <property type="match status" value="1"/>
</dbReference>
<dbReference type="PANTHER" id="PTHR31232">
    <property type="match status" value="1"/>
</dbReference>
<dbReference type="GO" id="GO:0060320">
    <property type="term" value="P:rejection of self pollen"/>
    <property type="evidence" value="ECO:0007669"/>
    <property type="project" value="UniProtKB-KW"/>
</dbReference>
<dbReference type="EMBL" id="WOCE01000006">
    <property type="protein sequence ID" value="KAE9612543.1"/>
    <property type="molecule type" value="Genomic_DNA"/>
</dbReference>
<keyword evidence="4 6" id="KW-0964">Secreted</keyword>
<evidence type="ECO:0000256" key="4">
    <source>
        <dbReference type="ARBA" id="ARBA00022525"/>
    </source>
</evidence>
<dbReference type="InterPro" id="IPR010264">
    <property type="entry name" value="Self-incomp_S1"/>
</dbReference>
<organism evidence="7 8">
    <name type="scientific">Lupinus albus</name>
    <name type="common">White lupine</name>
    <name type="synonym">Lupinus termis</name>
    <dbReference type="NCBI Taxonomy" id="3870"/>
    <lineage>
        <taxon>Eukaryota</taxon>
        <taxon>Viridiplantae</taxon>
        <taxon>Streptophyta</taxon>
        <taxon>Embryophyta</taxon>
        <taxon>Tracheophyta</taxon>
        <taxon>Spermatophyta</taxon>
        <taxon>Magnoliopsida</taxon>
        <taxon>eudicotyledons</taxon>
        <taxon>Gunneridae</taxon>
        <taxon>Pentapetalae</taxon>
        <taxon>rosids</taxon>
        <taxon>fabids</taxon>
        <taxon>Fabales</taxon>
        <taxon>Fabaceae</taxon>
        <taxon>Papilionoideae</taxon>
        <taxon>50 kb inversion clade</taxon>
        <taxon>genistoids sensu lato</taxon>
        <taxon>core genistoids</taxon>
        <taxon>Genisteae</taxon>
        <taxon>Lupinus</taxon>
    </lineage>
</organism>
<dbReference type="GO" id="GO:0005576">
    <property type="term" value="C:extracellular region"/>
    <property type="evidence" value="ECO:0007669"/>
    <property type="project" value="UniProtKB-SubCell"/>
</dbReference>
<evidence type="ECO:0000256" key="1">
    <source>
        <dbReference type="ARBA" id="ARBA00004613"/>
    </source>
</evidence>